<keyword evidence="3" id="KW-1185">Reference proteome</keyword>
<sequence length="60" mass="5451">MTVDVAPGHGLAVTAMMFDSSCSSSHGGWGDSDGCSGSDDSGGGDSGCSSGCGGCGGGGD</sequence>
<evidence type="ECO:0000256" key="1">
    <source>
        <dbReference type="SAM" id="MobiDB-lite"/>
    </source>
</evidence>
<dbReference type="EMBL" id="QMFY01000019">
    <property type="protein sequence ID" value="RAV98318.1"/>
    <property type="molecule type" value="Genomic_DNA"/>
</dbReference>
<comment type="caution">
    <text evidence="2">The sequence shown here is derived from an EMBL/GenBank/DDBJ whole genome shotgun (WGS) entry which is preliminary data.</text>
</comment>
<organism evidence="2 3">
    <name type="scientific">Pseudochryseolinea flava</name>
    <dbReference type="NCBI Taxonomy" id="2059302"/>
    <lineage>
        <taxon>Bacteria</taxon>
        <taxon>Pseudomonadati</taxon>
        <taxon>Bacteroidota</taxon>
        <taxon>Cytophagia</taxon>
        <taxon>Cytophagales</taxon>
        <taxon>Fulvivirgaceae</taxon>
        <taxon>Pseudochryseolinea</taxon>
    </lineage>
</organism>
<accession>A0A364XWI4</accession>
<proteinExistence type="predicted"/>
<feature type="compositionally biased region" description="Gly residues" evidence="1">
    <location>
        <begin position="40"/>
        <end position="60"/>
    </location>
</feature>
<dbReference type="Proteomes" id="UP000251889">
    <property type="component" value="Unassembled WGS sequence"/>
</dbReference>
<reference evidence="2 3" key="1">
    <citation type="submission" date="2018-06" db="EMBL/GenBank/DDBJ databases">
        <title>Chryseolinea flavus sp. nov., a member of the phylum Bacteroidetes isolated from soil.</title>
        <authorList>
            <person name="Li Y."/>
            <person name="Wang J."/>
        </authorList>
    </citation>
    <scope>NUCLEOTIDE SEQUENCE [LARGE SCALE GENOMIC DNA]</scope>
    <source>
        <strain evidence="2 3">SDU1-6</strain>
    </source>
</reference>
<protein>
    <submittedName>
        <fullName evidence="2">Uncharacterized protein</fullName>
    </submittedName>
</protein>
<dbReference type="RefSeq" id="WP_112749584.1">
    <property type="nucleotide sequence ID" value="NZ_QMFY01000019.1"/>
</dbReference>
<evidence type="ECO:0000313" key="3">
    <source>
        <dbReference type="Proteomes" id="UP000251889"/>
    </source>
</evidence>
<dbReference type="AlphaFoldDB" id="A0A364XWI4"/>
<feature type="compositionally biased region" description="Low complexity" evidence="1">
    <location>
        <begin position="22"/>
        <end position="39"/>
    </location>
</feature>
<evidence type="ECO:0000313" key="2">
    <source>
        <dbReference type="EMBL" id="RAV98318.1"/>
    </source>
</evidence>
<name>A0A364XWI4_9BACT</name>
<gene>
    <name evidence="2" type="ORF">DQQ10_24535</name>
</gene>
<feature type="region of interest" description="Disordered" evidence="1">
    <location>
        <begin position="22"/>
        <end position="60"/>
    </location>
</feature>